<dbReference type="PANTHER" id="PTHR47287:SF15">
    <property type="entry name" value="ZINC FINGER PROTEIN 3-LIKE"/>
    <property type="match status" value="1"/>
</dbReference>
<evidence type="ECO:0000259" key="8">
    <source>
        <dbReference type="PROSITE" id="PS50157"/>
    </source>
</evidence>
<dbReference type="InterPro" id="IPR013087">
    <property type="entry name" value="Znf_C2H2_type"/>
</dbReference>
<dbReference type="InterPro" id="IPR044246">
    <property type="entry name" value="ZFP3-like"/>
</dbReference>
<evidence type="ECO:0000256" key="2">
    <source>
        <dbReference type="ARBA" id="ARBA00022723"/>
    </source>
</evidence>
<dbReference type="PANTHER" id="PTHR47287">
    <property type="entry name" value="C2H2 AND C2HC ZINC FINGERS SUPERFAMILY PROTEIN"/>
    <property type="match status" value="1"/>
</dbReference>
<dbReference type="PROSITE" id="PS00028">
    <property type="entry name" value="ZINC_FINGER_C2H2_1"/>
    <property type="match status" value="1"/>
</dbReference>
<dbReference type="AlphaFoldDB" id="A0A833QVX5"/>
<keyword evidence="10" id="KW-1185">Reference proteome</keyword>
<dbReference type="Gene3D" id="3.30.160.60">
    <property type="entry name" value="Classic Zinc Finger"/>
    <property type="match status" value="1"/>
</dbReference>
<organism evidence="9 10">
    <name type="scientific">Carex littledalei</name>
    <dbReference type="NCBI Taxonomy" id="544730"/>
    <lineage>
        <taxon>Eukaryota</taxon>
        <taxon>Viridiplantae</taxon>
        <taxon>Streptophyta</taxon>
        <taxon>Embryophyta</taxon>
        <taxon>Tracheophyta</taxon>
        <taxon>Spermatophyta</taxon>
        <taxon>Magnoliopsida</taxon>
        <taxon>Liliopsida</taxon>
        <taxon>Poales</taxon>
        <taxon>Cyperaceae</taxon>
        <taxon>Cyperoideae</taxon>
        <taxon>Cariceae</taxon>
        <taxon>Carex</taxon>
        <taxon>Carex subgen. Euthyceras</taxon>
    </lineage>
</organism>
<name>A0A833QVX5_9POAL</name>
<dbReference type="PROSITE" id="PS50157">
    <property type="entry name" value="ZINC_FINGER_C2H2_2"/>
    <property type="match status" value="1"/>
</dbReference>
<proteinExistence type="predicted"/>
<gene>
    <name evidence="9" type="ORF">FCM35_KLT08946</name>
</gene>
<keyword evidence="4" id="KW-0862">Zinc</keyword>
<feature type="domain" description="C2H2-type" evidence="8">
    <location>
        <begin position="79"/>
        <end position="106"/>
    </location>
</feature>
<dbReference type="GO" id="GO:0005634">
    <property type="term" value="C:nucleus"/>
    <property type="evidence" value="ECO:0007669"/>
    <property type="project" value="UniProtKB-SubCell"/>
</dbReference>
<keyword evidence="3 6" id="KW-0863">Zinc-finger</keyword>
<protein>
    <submittedName>
        <fullName evidence="9">Zinc finger protein 3</fullName>
    </submittedName>
</protein>
<evidence type="ECO:0000256" key="1">
    <source>
        <dbReference type="ARBA" id="ARBA00004123"/>
    </source>
</evidence>
<dbReference type="OrthoDB" id="657889at2759"/>
<evidence type="ECO:0000313" key="10">
    <source>
        <dbReference type="Proteomes" id="UP000623129"/>
    </source>
</evidence>
<dbReference type="SUPFAM" id="SSF57667">
    <property type="entry name" value="beta-beta-alpha zinc fingers"/>
    <property type="match status" value="1"/>
</dbReference>
<comment type="caution">
    <text evidence="9">The sequence shown here is derived from an EMBL/GenBank/DDBJ whole genome shotgun (WGS) entry which is preliminary data.</text>
</comment>
<evidence type="ECO:0000256" key="6">
    <source>
        <dbReference type="PROSITE-ProRule" id="PRU00042"/>
    </source>
</evidence>
<dbReference type="GO" id="GO:0008270">
    <property type="term" value="F:zinc ion binding"/>
    <property type="evidence" value="ECO:0007669"/>
    <property type="project" value="UniProtKB-KW"/>
</dbReference>
<accession>A0A833QVX5</accession>
<sequence>MEANTISETSTISLTPERDDKDITTDQKEQRKQEETQEGAVEPPVLELDLLGSIGAAIPVAAPTPPASPPPEATDQKTFSCRYCSRVFTSSQALGGHQNAHKRERLAKRAPADPTCTSIESYYCRPGLSGPIRYPAPSMVHGGPLSINRHAAMHKPYNVGPGEWHRSMVLPRNAGGFTRFFPYRDANIWPRGPVMGVHAPRFEEFVQPNAGLGLTCHAIGGGAPSGRGERAVEIEEEPKVDLTLRL</sequence>
<feature type="compositionally biased region" description="Polar residues" evidence="7">
    <location>
        <begin position="1"/>
        <end position="14"/>
    </location>
</feature>
<keyword evidence="5" id="KW-0539">Nucleus</keyword>
<feature type="region of interest" description="Disordered" evidence="7">
    <location>
        <begin position="1"/>
        <end position="46"/>
    </location>
</feature>
<dbReference type="GO" id="GO:0009788">
    <property type="term" value="P:negative regulation of abscisic acid-activated signaling pathway"/>
    <property type="evidence" value="ECO:0007669"/>
    <property type="project" value="InterPro"/>
</dbReference>
<evidence type="ECO:0000256" key="4">
    <source>
        <dbReference type="ARBA" id="ARBA00022833"/>
    </source>
</evidence>
<evidence type="ECO:0000256" key="3">
    <source>
        <dbReference type="ARBA" id="ARBA00022771"/>
    </source>
</evidence>
<dbReference type="InterPro" id="IPR036236">
    <property type="entry name" value="Znf_C2H2_sf"/>
</dbReference>
<comment type="subcellular location">
    <subcellularLocation>
        <location evidence="1">Nucleus</location>
    </subcellularLocation>
</comment>
<keyword evidence="2" id="KW-0479">Metal-binding</keyword>
<evidence type="ECO:0000313" key="9">
    <source>
        <dbReference type="EMBL" id="KAF3325866.1"/>
    </source>
</evidence>
<feature type="compositionally biased region" description="Basic and acidic residues" evidence="7">
    <location>
        <begin position="16"/>
        <end position="35"/>
    </location>
</feature>
<dbReference type="Pfam" id="PF13912">
    <property type="entry name" value="zf-C2H2_6"/>
    <property type="match status" value="1"/>
</dbReference>
<dbReference type="EMBL" id="SWLB01000019">
    <property type="protein sequence ID" value="KAF3325866.1"/>
    <property type="molecule type" value="Genomic_DNA"/>
</dbReference>
<evidence type="ECO:0000256" key="5">
    <source>
        <dbReference type="ARBA" id="ARBA00023242"/>
    </source>
</evidence>
<dbReference type="Proteomes" id="UP000623129">
    <property type="component" value="Unassembled WGS sequence"/>
</dbReference>
<evidence type="ECO:0000256" key="7">
    <source>
        <dbReference type="SAM" id="MobiDB-lite"/>
    </source>
</evidence>
<reference evidence="9" key="1">
    <citation type="submission" date="2020-01" db="EMBL/GenBank/DDBJ databases">
        <title>Genome sequence of Kobresia littledalei, the first chromosome-level genome in the family Cyperaceae.</title>
        <authorList>
            <person name="Qu G."/>
        </authorList>
    </citation>
    <scope>NUCLEOTIDE SEQUENCE</scope>
    <source>
        <strain evidence="9">C.B.Clarke</strain>
        <tissue evidence="9">Leaf</tissue>
    </source>
</reference>